<feature type="region of interest" description="Disordered" evidence="1">
    <location>
        <begin position="464"/>
        <end position="484"/>
    </location>
</feature>
<feature type="region of interest" description="Disordered" evidence="1">
    <location>
        <begin position="122"/>
        <end position="156"/>
    </location>
</feature>
<feature type="compositionally biased region" description="Low complexity" evidence="1">
    <location>
        <begin position="552"/>
        <end position="566"/>
    </location>
</feature>
<feature type="region of interest" description="Disordered" evidence="1">
    <location>
        <begin position="365"/>
        <end position="448"/>
    </location>
</feature>
<reference evidence="3" key="1">
    <citation type="journal article" date="2018" name="Nat. Microbiol.">
        <title>Leveraging single-cell genomics to expand the fungal tree of life.</title>
        <authorList>
            <person name="Ahrendt S.R."/>
            <person name="Quandt C.A."/>
            <person name="Ciobanu D."/>
            <person name="Clum A."/>
            <person name="Salamov A."/>
            <person name="Andreopoulos B."/>
            <person name="Cheng J.F."/>
            <person name="Woyke T."/>
            <person name="Pelin A."/>
            <person name="Henrissat B."/>
            <person name="Reynolds N.K."/>
            <person name="Benny G.L."/>
            <person name="Smith M.E."/>
            <person name="James T.Y."/>
            <person name="Grigoriev I.V."/>
        </authorList>
    </citation>
    <scope>NUCLEOTIDE SEQUENCE [LARGE SCALE GENOMIC DNA]</scope>
</reference>
<accession>A0A4P9WDG2</accession>
<proteinExistence type="predicted"/>
<feature type="region of interest" description="Disordered" evidence="1">
    <location>
        <begin position="515"/>
        <end position="594"/>
    </location>
</feature>
<feature type="compositionally biased region" description="Acidic residues" evidence="1">
    <location>
        <begin position="200"/>
        <end position="212"/>
    </location>
</feature>
<evidence type="ECO:0000313" key="2">
    <source>
        <dbReference type="EMBL" id="RKO89703.1"/>
    </source>
</evidence>
<evidence type="ECO:0000256" key="1">
    <source>
        <dbReference type="SAM" id="MobiDB-lite"/>
    </source>
</evidence>
<feature type="compositionally biased region" description="Low complexity" evidence="1">
    <location>
        <begin position="387"/>
        <end position="402"/>
    </location>
</feature>
<dbReference type="Proteomes" id="UP000269721">
    <property type="component" value="Unassembled WGS sequence"/>
</dbReference>
<organism evidence="2 3">
    <name type="scientific">Blyttiomyces helicus</name>
    <dbReference type="NCBI Taxonomy" id="388810"/>
    <lineage>
        <taxon>Eukaryota</taxon>
        <taxon>Fungi</taxon>
        <taxon>Fungi incertae sedis</taxon>
        <taxon>Chytridiomycota</taxon>
        <taxon>Chytridiomycota incertae sedis</taxon>
        <taxon>Chytridiomycetes</taxon>
        <taxon>Chytridiomycetes incertae sedis</taxon>
        <taxon>Blyttiomyces</taxon>
    </lineage>
</organism>
<gene>
    <name evidence="2" type="ORF">BDK51DRAFT_40695</name>
</gene>
<feature type="compositionally biased region" description="Low complexity" evidence="1">
    <location>
        <begin position="170"/>
        <end position="199"/>
    </location>
</feature>
<evidence type="ECO:0000313" key="3">
    <source>
        <dbReference type="Proteomes" id="UP000269721"/>
    </source>
</evidence>
<dbReference type="EMBL" id="KZ995933">
    <property type="protein sequence ID" value="RKO89703.1"/>
    <property type="molecule type" value="Genomic_DNA"/>
</dbReference>
<feature type="compositionally biased region" description="Pro residues" evidence="1">
    <location>
        <begin position="403"/>
        <end position="428"/>
    </location>
</feature>
<name>A0A4P9WDG2_9FUNG</name>
<feature type="compositionally biased region" description="Acidic residues" evidence="1">
    <location>
        <begin position="129"/>
        <end position="148"/>
    </location>
</feature>
<feature type="region of interest" description="Disordered" evidence="1">
    <location>
        <begin position="170"/>
        <end position="265"/>
    </location>
</feature>
<keyword evidence="3" id="KW-1185">Reference proteome</keyword>
<dbReference type="AlphaFoldDB" id="A0A4P9WDG2"/>
<sequence>MKRAPNNNINFDATGALGLGGWAWDDSLEAAETLSGARRRRRHRGTLFNPVIPEKNTGFPRSSPRHKYLSEATPPHVQGPPPPPADHQTVQRKEDLKRTLARADTLARLNSFHHQVKEYVDSLDKEDADHDDEDGMREPCDEDDDDDDLVPRRRRSLSAVSVSSVCSCASSLAAPSSSGPTTRSSSSSLASAFSSSAPSVDDEDAAEFEDLGPECHHTSPSYPLSAEERQRARAKLSKALAAGRPASLGRGKRRRPSVLGGVAAPAPTAASAGSVASLAPHLPAPVSVPKCPWEEADWGEESEEGDGDGRGVTADVGGMRAGSRIQERKDLRELRRRASLKNLGMIATASGWDIKLRELVMREGDIPVPPPAEKEPRPARSLKRRNSTFSLSPSSPISSHCPPSLPLPMPPCTSPPLSFPSPRPPPSHPGTRNPSPPRSGRAKSLTLPVRLTSEPISIVADELTEMPPSGIRRRPPRPAPPSTALHRRSLATILQVFDQGMQGVIVEATMDRRNDSAGDSLLATGGRRPRGPLRRVQSCGAGLTQSGNSGMAPQPQHQPQAPASSRPRPRPITSKDDLHVPEPIIMRSPPKQRR</sequence>
<protein>
    <submittedName>
        <fullName evidence="2">Uncharacterized protein</fullName>
    </submittedName>
</protein>
<feature type="region of interest" description="Disordered" evidence="1">
    <location>
        <begin position="49"/>
        <end position="96"/>
    </location>
</feature>